<keyword evidence="3" id="KW-1185">Reference proteome</keyword>
<sequence>MRTIRFYVVITVLALITVSCVEHSAKYKAMVAQRDSLQNSLNLQTQYSDSSYNQTLGFLNDIETGFARINKNESEMKVNLKGVEGSRSRKEQVAAQMMEIKKDMEQTNAKIEALKRLAAKRGKANAALEETINRLQSEMTEKNAQIQSLQAELAQKNIKISELNTTVADQGKNIAEQHNMIEQQTSTIKGQDADLHTVWYCVSTLKQLKEEKIVTGGGLFQSKKLSANAFEAKYFTQADLRSISSIPTNSQKVKILTLHPSDSYKLVRSANKKITIEITNPAKFWSASKYLVVQI</sequence>
<name>A0A7W5DRW0_9PORP</name>
<proteinExistence type="predicted"/>
<evidence type="ECO:0000313" key="2">
    <source>
        <dbReference type="EMBL" id="MBB3187946.1"/>
    </source>
</evidence>
<dbReference type="Proteomes" id="UP000544222">
    <property type="component" value="Unassembled WGS sequence"/>
</dbReference>
<evidence type="ECO:0000313" key="3">
    <source>
        <dbReference type="Proteomes" id="UP000544222"/>
    </source>
</evidence>
<dbReference type="Gene3D" id="1.10.287.1490">
    <property type="match status" value="1"/>
</dbReference>
<organism evidence="2 3">
    <name type="scientific">Microbacter margulisiae</name>
    <dbReference type="NCBI Taxonomy" id="1350067"/>
    <lineage>
        <taxon>Bacteria</taxon>
        <taxon>Pseudomonadati</taxon>
        <taxon>Bacteroidota</taxon>
        <taxon>Bacteroidia</taxon>
        <taxon>Bacteroidales</taxon>
        <taxon>Porphyromonadaceae</taxon>
        <taxon>Microbacter</taxon>
    </lineage>
</organism>
<dbReference type="PROSITE" id="PS51257">
    <property type="entry name" value="PROKAR_LIPOPROTEIN"/>
    <property type="match status" value="1"/>
</dbReference>
<gene>
    <name evidence="2" type="ORF">FHX64_002144</name>
</gene>
<dbReference type="EMBL" id="JACHYB010000002">
    <property type="protein sequence ID" value="MBB3187946.1"/>
    <property type="molecule type" value="Genomic_DNA"/>
</dbReference>
<reference evidence="2 3" key="1">
    <citation type="submission" date="2020-08" db="EMBL/GenBank/DDBJ databases">
        <title>Genomic Encyclopedia of Type Strains, Phase IV (KMG-IV): sequencing the most valuable type-strain genomes for metagenomic binning, comparative biology and taxonomic classification.</title>
        <authorList>
            <person name="Goeker M."/>
        </authorList>
    </citation>
    <scope>NUCLEOTIDE SEQUENCE [LARGE SCALE GENOMIC DNA]</scope>
    <source>
        <strain evidence="2 3">DSM 27471</strain>
    </source>
</reference>
<protein>
    <submittedName>
        <fullName evidence="2">Putative RNase H-like nuclease (RuvC/YqgF family)</fullName>
    </submittedName>
</protein>
<dbReference type="AlphaFoldDB" id="A0A7W5DRW0"/>
<feature type="coiled-coil region" evidence="1">
    <location>
        <begin position="90"/>
        <end position="166"/>
    </location>
</feature>
<comment type="caution">
    <text evidence="2">The sequence shown here is derived from an EMBL/GenBank/DDBJ whole genome shotgun (WGS) entry which is preliminary data.</text>
</comment>
<evidence type="ECO:0000256" key="1">
    <source>
        <dbReference type="SAM" id="Coils"/>
    </source>
</evidence>
<dbReference type="RefSeq" id="WP_183413751.1">
    <property type="nucleotide sequence ID" value="NZ_JACHYB010000002.1"/>
</dbReference>
<keyword evidence="1" id="KW-0175">Coiled coil</keyword>
<accession>A0A7W5DRW0</accession>